<dbReference type="InterPro" id="IPR036259">
    <property type="entry name" value="MFS_trans_sf"/>
</dbReference>
<feature type="transmembrane region" description="Helical" evidence="8">
    <location>
        <begin position="256"/>
        <end position="274"/>
    </location>
</feature>
<dbReference type="InterPro" id="IPR020846">
    <property type="entry name" value="MFS_dom"/>
</dbReference>
<evidence type="ECO:0000256" key="7">
    <source>
        <dbReference type="SAM" id="MobiDB-lite"/>
    </source>
</evidence>
<dbReference type="InterPro" id="IPR011701">
    <property type="entry name" value="MFS"/>
</dbReference>
<feature type="transmembrane region" description="Helical" evidence="8">
    <location>
        <begin position="225"/>
        <end position="244"/>
    </location>
</feature>
<keyword evidence="2" id="KW-0813">Transport</keyword>
<keyword evidence="4 8" id="KW-0812">Transmembrane</keyword>
<dbReference type="STRING" id="298654.FraEuI1c_2973"/>
<dbReference type="HOGENOM" id="CLU_000960_28_2_11"/>
<protein>
    <submittedName>
        <fullName evidence="10">Major facilitator superfamily MFS_1</fullName>
    </submittedName>
</protein>
<evidence type="ECO:0000256" key="8">
    <source>
        <dbReference type="SAM" id="Phobius"/>
    </source>
</evidence>
<accession>E3JAE7</accession>
<feature type="transmembrane region" description="Helical" evidence="8">
    <location>
        <begin position="295"/>
        <end position="318"/>
    </location>
</feature>
<feature type="transmembrane region" description="Helical" evidence="8">
    <location>
        <begin position="431"/>
        <end position="450"/>
    </location>
</feature>
<evidence type="ECO:0000256" key="4">
    <source>
        <dbReference type="ARBA" id="ARBA00022692"/>
    </source>
</evidence>
<gene>
    <name evidence="10" type="ordered locus">FraEuI1c_2973</name>
</gene>
<keyword evidence="3" id="KW-1003">Cell membrane</keyword>
<sequence length="523" mass="53486">MSLTTGIRRSVDTVTTSMTLDAAGSPAASTRMTRGQVLVLVLLLASQFTLCVDFSVLNVALPTVGAKLGFSDANVQWIATAFALCAAGFTLLFGRIGDYLGKLRVFGVGMTALGLASLLGGLATSPAVLLTARVAQGLATAAVTPAALSLLTTTFPDGPLRQRALGLNSVMMSTGFTSGAVLGGVLTDLMSWRWAFLVNVPIAAAVVAVAPFVLRDTSPRDRTRLDLPGAALVTSGLLALVYGATRLGAQGVRDRWAIGCLVAAAALLVGFWWAERRHPRPLVPVTILTRRTVGWGNAAGLVTFSMEPALVFLLTMYLQHVLHLNPLRTGLMLATMGAGAIVGGWAGPRVIASVGVRWATAGGLTVQAVLTALLVFVGPTLGSLWLVGATTFVGAVGHVCAIVGFMVSATTGLPDREQGLATGLATMTQQVAIAVGVPVMSAVAIGLGGLDSLPALRWAMVVDAGVVLAGAVLVGQGLRAAGPGSGVNAVLPEPRSARGPEPRSVGDPEPRAVGAPEWTAASR</sequence>
<dbReference type="PANTHER" id="PTHR42718">
    <property type="entry name" value="MAJOR FACILITATOR SUPERFAMILY MULTIDRUG TRANSPORTER MFSC"/>
    <property type="match status" value="1"/>
</dbReference>
<feature type="transmembrane region" description="Helical" evidence="8">
    <location>
        <begin position="73"/>
        <end position="93"/>
    </location>
</feature>
<feature type="transmembrane region" description="Helical" evidence="8">
    <location>
        <begin position="456"/>
        <end position="475"/>
    </location>
</feature>
<evidence type="ECO:0000256" key="5">
    <source>
        <dbReference type="ARBA" id="ARBA00022989"/>
    </source>
</evidence>
<proteinExistence type="predicted"/>
<keyword evidence="6 8" id="KW-0472">Membrane</keyword>
<feature type="domain" description="Major facilitator superfamily (MFS) profile" evidence="9">
    <location>
        <begin position="39"/>
        <end position="482"/>
    </location>
</feature>
<dbReference type="GO" id="GO:0022857">
    <property type="term" value="F:transmembrane transporter activity"/>
    <property type="evidence" value="ECO:0007669"/>
    <property type="project" value="InterPro"/>
</dbReference>
<feature type="transmembrane region" description="Helical" evidence="8">
    <location>
        <begin position="192"/>
        <end position="213"/>
    </location>
</feature>
<evidence type="ECO:0000313" key="10">
    <source>
        <dbReference type="EMBL" id="ADP80998.1"/>
    </source>
</evidence>
<dbReference type="CDD" id="cd17321">
    <property type="entry name" value="MFS_MMR_MDR_like"/>
    <property type="match status" value="1"/>
</dbReference>
<evidence type="ECO:0000256" key="6">
    <source>
        <dbReference type="ARBA" id="ARBA00023136"/>
    </source>
</evidence>
<dbReference type="eggNOG" id="COG0477">
    <property type="taxonomic scope" value="Bacteria"/>
</dbReference>
<evidence type="ECO:0000256" key="3">
    <source>
        <dbReference type="ARBA" id="ARBA00022475"/>
    </source>
</evidence>
<comment type="subcellular location">
    <subcellularLocation>
        <location evidence="1">Cell membrane</location>
        <topology evidence="1">Multi-pass membrane protein</topology>
    </subcellularLocation>
</comment>
<feature type="region of interest" description="Disordered" evidence="7">
    <location>
        <begin position="485"/>
        <end position="523"/>
    </location>
</feature>
<feature type="transmembrane region" description="Helical" evidence="8">
    <location>
        <begin position="105"/>
        <end position="128"/>
    </location>
</feature>
<evidence type="ECO:0000256" key="2">
    <source>
        <dbReference type="ARBA" id="ARBA00022448"/>
    </source>
</evidence>
<dbReference type="GO" id="GO:0005886">
    <property type="term" value="C:plasma membrane"/>
    <property type="evidence" value="ECO:0007669"/>
    <property type="project" value="UniProtKB-SubCell"/>
</dbReference>
<evidence type="ECO:0000256" key="1">
    <source>
        <dbReference type="ARBA" id="ARBA00004651"/>
    </source>
</evidence>
<keyword evidence="11" id="KW-1185">Reference proteome</keyword>
<dbReference type="Pfam" id="PF07690">
    <property type="entry name" value="MFS_1"/>
    <property type="match status" value="1"/>
</dbReference>
<dbReference type="Gene3D" id="1.20.1720.10">
    <property type="entry name" value="Multidrug resistance protein D"/>
    <property type="match status" value="1"/>
</dbReference>
<feature type="compositionally biased region" description="Basic and acidic residues" evidence="7">
    <location>
        <begin position="495"/>
        <end position="510"/>
    </location>
</feature>
<organism evidence="10 11">
    <name type="scientific">Pseudofrankia inefficax (strain DSM 45817 / CECT 9037 / DDB 130130 / EuI1c)</name>
    <name type="common">Frankia inefficax</name>
    <dbReference type="NCBI Taxonomy" id="298654"/>
    <lineage>
        <taxon>Bacteria</taxon>
        <taxon>Bacillati</taxon>
        <taxon>Actinomycetota</taxon>
        <taxon>Actinomycetes</taxon>
        <taxon>Frankiales</taxon>
        <taxon>Frankiaceae</taxon>
        <taxon>Pseudofrankia</taxon>
    </lineage>
</organism>
<dbReference type="SUPFAM" id="SSF103473">
    <property type="entry name" value="MFS general substrate transporter"/>
    <property type="match status" value="1"/>
</dbReference>
<feature type="transmembrane region" description="Helical" evidence="8">
    <location>
        <begin position="165"/>
        <end position="186"/>
    </location>
</feature>
<feature type="transmembrane region" description="Helical" evidence="8">
    <location>
        <begin position="330"/>
        <end position="346"/>
    </location>
</feature>
<keyword evidence="5 8" id="KW-1133">Transmembrane helix</keyword>
<evidence type="ECO:0000313" key="11">
    <source>
        <dbReference type="Proteomes" id="UP000002484"/>
    </source>
</evidence>
<dbReference type="KEGG" id="fri:FraEuI1c_2973"/>
<dbReference type="PANTHER" id="PTHR42718:SF46">
    <property type="entry name" value="BLR6921 PROTEIN"/>
    <property type="match status" value="1"/>
</dbReference>
<feature type="transmembrane region" description="Helical" evidence="8">
    <location>
        <begin position="358"/>
        <end position="378"/>
    </location>
</feature>
<dbReference type="Gene3D" id="1.20.1250.20">
    <property type="entry name" value="MFS general substrate transporter like domains"/>
    <property type="match status" value="1"/>
</dbReference>
<dbReference type="AlphaFoldDB" id="E3JAE7"/>
<feature type="transmembrane region" description="Helical" evidence="8">
    <location>
        <begin position="134"/>
        <end position="153"/>
    </location>
</feature>
<reference evidence="10 11" key="1">
    <citation type="submission" date="2010-10" db="EMBL/GenBank/DDBJ databases">
        <title>Complete sequence of Frankia sp. EuI1c.</title>
        <authorList>
            <consortium name="US DOE Joint Genome Institute"/>
            <person name="Lucas S."/>
            <person name="Copeland A."/>
            <person name="Lapidus A."/>
            <person name="Cheng J.-F."/>
            <person name="Bruce D."/>
            <person name="Goodwin L."/>
            <person name="Pitluck S."/>
            <person name="Chertkov O."/>
            <person name="Detter J.C."/>
            <person name="Han C."/>
            <person name="Tapia R."/>
            <person name="Land M."/>
            <person name="Hauser L."/>
            <person name="Jeffries C."/>
            <person name="Kyrpides N."/>
            <person name="Ivanova N."/>
            <person name="Mikhailova N."/>
            <person name="Beauchemin N."/>
            <person name="Sen A."/>
            <person name="Sur S.A."/>
            <person name="Gtari M."/>
            <person name="Wall L."/>
            <person name="Tisa L."/>
            <person name="Woyke T."/>
        </authorList>
    </citation>
    <scope>NUCLEOTIDE SEQUENCE [LARGE SCALE GENOMIC DNA]</scope>
    <source>
        <strain evidence="11">DSM 45817 / CECT 9037 / EuI1c</strain>
    </source>
</reference>
<dbReference type="InParanoid" id="E3JAE7"/>
<evidence type="ECO:0000259" key="9">
    <source>
        <dbReference type="PROSITE" id="PS50850"/>
    </source>
</evidence>
<feature type="transmembrane region" description="Helical" evidence="8">
    <location>
        <begin position="384"/>
        <end position="410"/>
    </location>
</feature>
<dbReference type="Proteomes" id="UP000002484">
    <property type="component" value="Chromosome"/>
</dbReference>
<feature type="transmembrane region" description="Helical" evidence="8">
    <location>
        <begin position="37"/>
        <end position="61"/>
    </location>
</feature>
<dbReference type="PROSITE" id="PS50850">
    <property type="entry name" value="MFS"/>
    <property type="match status" value="1"/>
</dbReference>
<dbReference type="EMBL" id="CP002299">
    <property type="protein sequence ID" value="ADP80998.1"/>
    <property type="molecule type" value="Genomic_DNA"/>
</dbReference>
<name>E3JAE7_PSEI1</name>